<feature type="chain" id="PRO_5041933222" evidence="1">
    <location>
        <begin position="20"/>
        <end position="786"/>
    </location>
</feature>
<dbReference type="EMBL" id="JAWQEG010006496">
    <property type="protein sequence ID" value="KAK3854663.1"/>
    <property type="molecule type" value="Genomic_DNA"/>
</dbReference>
<proteinExistence type="predicted"/>
<accession>A0AAE1BPZ0</accession>
<dbReference type="AlphaFoldDB" id="A0AAE1BPZ0"/>
<protein>
    <submittedName>
        <fullName evidence="2">Uncharacterized protein</fullName>
    </submittedName>
</protein>
<feature type="signal peptide" evidence="1">
    <location>
        <begin position="1"/>
        <end position="19"/>
    </location>
</feature>
<organism evidence="2 3">
    <name type="scientific">Petrolisthes cinctipes</name>
    <name type="common">Flat porcelain crab</name>
    <dbReference type="NCBI Taxonomy" id="88211"/>
    <lineage>
        <taxon>Eukaryota</taxon>
        <taxon>Metazoa</taxon>
        <taxon>Ecdysozoa</taxon>
        <taxon>Arthropoda</taxon>
        <taxon>Crustacea</taxon>
        <taxon>Multicrustacea</taxon>
        <taxon>Malacostraca</taxon>
        <taxon>Eumalacostraca</taxon>
        <taxon>Eucarida</taxon>
        <taxon>Decapoda</taxon>
        <taxon>Pleocyemata</taxon>
        <taxon>Anomura</taxon>
        <taxon>Galatheoidea</taxon>
        <taxon>Porcellanidae</taxon>
        <taxon>Petrolisthes</taxon>
    </lineage>
</organism>
<sequence>MRPLTLALTVVIASQLVNGIWDPTFRSSQCYQHGLDNLDDRMPLNIGNLIALIEKVERQHTYTNPDRVAEALIHRYRLDGITYWSQLTAGHWGANELQEVEKQYIVNLVTQAQEIVPKDSYEPREECSLHFMLSHSTDMYPHSGMDTPWEEGNYRRRRSDSTNVFLGPESASIRVGLPSGLNPATHPIENGVIYTRFGPVTAGTLLNGIMVNDQNENSIRVLLGDADTDYMPDEMRSKTLSPIHVATLSGDIGQSAVIGAISSITNNGNFLGPKGMFGNSTAAPKIFTLENNNGGVAAYLTRAEVFAGIDAMLIQKVLRSSSSSSRIQLSDLLRMYYGDHGLPGYPHYRACNRMEAFKDLDITKIQDQTLNFMFIYAHKFPELKRLITEKQEDYPDIERSFQNALNKAWNEFTSFVGNYNYEDYEPCSTQYSKDYVPCENTADLLMVYSGEGGVTEMEKQRKYLTHLTQMLGVGVQRSRVGVMNGKNGQWIFPMTNFSNVADWGSNFTTETISYGGSSSDMNAVLTELSSFYNSTYTTLKSDLTNASAHSQVVLWNVPGSMPDTEVFLEDLRLFNLSYPDVYFLLVGKSRGNFDEMMEDPTNDFFQNTEPDPEVFAEKLAKRICQVPSVFTFPACDTNNFTDYGELSHVYEGYISPNFTTYVKIAPQNFRFSGHLKLKISDGNVKVCSSRLSPLVDSSAQDYMCVDSTGDLEYKHLCGRWLDQCSPIYLSVTGTSDNNIICEDVNCQYPNQQTYQMKHEGMTCGGQGVAASILLVASMVLTHVLRQ</sequence>
<gene>
    <name evidence="2" type="ORF">Pcinc_038873</name>
</gene>
<reference evidence="2" key="1">
    <citation type="submission" date="2023-10" db="EMBL/GenBank/DDBJ databases">
        <title>Genome assemblies of two species of porcelain crab, Petrolisthes cinctipes and Petrolisthes manimaculis (Anomura: Porcellanidae).</title>
        <authorList>
            <person name="Angst P."/>
        </authorList>
    </citation>
    <scope>NUCLEOTIDE SEQUENCE</scope>
    <source>
        <strain evidence="2">PB745_01</strain>
        <tissue evidence="2">Gill</tissue>
    </source>
</reference>
<evidence type="ECO:0000256" key="1">
    <source>
        <dbReference type="SAM" id="SignalP"/>
    </source>
</evidence>
<keyword evidence="3" id="KW-1185">Reference proteome</keyword>
<evidence type="ECO:0000313" key="3">
    <source>
        <dbReference type="Proteomes" id="UP001286313"/>
    </source>
</evidence>
<comment type="caution">
    <text evidence="2">The sequence shown here is derived from an EMBL/GenBank/DDBJ whole genome shotgun (WGS) entry which is preliminary data.</text>
</comment>
<evidence type="ECO:0000313" key="2">
    <source>
        <dbReference type="EMBL" id="KAK3854663.1"/>
    </source>
</evidence>
<dbReference type="Proteomes" id="UP001286313">
    <property type="component" value="Unassembled WGS sequence"/>
</dbReference>
<keyword evidence="1" id="KW-0732">Signal</keyword>
<name>A0AAE1BPZ0_PETCI</name>